<accession>A0A7J6S054</accession>
<dbReference type="Proteomes" id="UP000574390">
    <property type="component" value="Unassembled WGS sequence"/>
</dbReference>
<organism evidence="1 4">
    <name type="scientific">Perkinsus olseni</name>
    <name type="common">Perkinsus atlanticus</name>
    <dbReference type="NCBI Taxonomy" id="32597"/>
    <lineage>
        <taxon>Eukaryota</taxon>
        <taxon>Sar</taxon>
        <taxon>Alveolata</taxon>
        <taxon>Perkinsozoa</taxon>
        <taxon>Perkinsea</taxon>
        <taxon>Perkinsida</taxon>
        <taxon>Perkinsidae</taxon>
        <taxon>Perkinsus</taxon>
    </lineage>
</organism>
<evidence type="ECO:0000313" key="4">
    <source>
        <dbReference type="Proteomes" id="UP000574390"/>
    </source>
</evidence>
<evidence type="ECO:0000313" key="3">
    <source>
        <dbReference type="Proteomes" id="UP000553632"/>
    </source>
</evidence>
<keyword evidence="3" id="KW-1185">Reference proteome</keyword>
<dbReference type="AlphaFoldDB" id="A0A7J6S054"/>
<comment type="caution">
    <text evidence="1">The sequence shown here is derived from an EMBL/GenBank/DDBJ whole genome shotgun (WGS) entry which is preliminary data.</text>
</comment>
<feature type="non-terminal residue" evidence="1">
    <location>
        <position position="1"/>
    </location>
</feature>
<proteinExistence type="predicted"/>
<protein>
    <submittedName>
        <fullName evidence="1">Uncharacterized protein</fullName>
    </submittedName>
</protein>
<feature type="non-terminal residue" evidence="1">
    <location>
        <position position="134"/>
    </location>
</feature>
<dbReference type="Proteomes" id="UP000553632">
    <property type="component" value="Unassembled WGS sequence"/>
</dbReference>
<evidence type="ECO:0000313" key="1">
    <source>
        <dbReference type="EMBL" id="KAF4725872.1"/>
    </source>
</evidence>
<reference evidence="3 4" key="1">
    <citation type="submission" date="2020-04" db="EMBL/GenBank/DDBJ databases">
        <title>Perkinsus olseni comparative genomics.</title>
        <authorList>
            <person name="Bogema D.R."/>
        </authorList>
    </citation>
    <scope>NUCLEOTIDE SEQUENCE [LARGE SCALE GENOMIC DNA]</scope>
    <source>
        <strain evidence="1">ATCC PRA-205</strain>
        <strain evidence="2 3">ATCC PRA-207</strain>
    </source>
</reference>
<gene>
    <name evidence="1" type="ORF">FOZ62_022477</name>
    <name evidence="2" type="ORF">FOZ63_021953</name>
</gene>
<name>A0A7J6S054_PEROL</name>
<sequence length="134" mass="15247">NSYFTMVEFFDVYYAQRVEYHARLVWRLEGDEEERSRSPSDVTPPYCIPRFLSLASTDFSTPLGRRLLRQEKLRSGDKLLGMLAATLWSCGDFPVSPRGCSSASPGVSECDWESGDRLASDRAGLNMILRRELE</sequence>
<dbReference type="EMBL" id="JABANM010018575">
    <property type="protein sequence ID" value="KAF4725872.1"/>
    <property type="molecule type" value="Genomic_DNA"/>
</dbReference>
<dbReference type="EMBL" id="JABANO010019396">
    <property type="protein sequence ID" value="KAF4730241.1"/>
    <property type="molecule type" value="Genomic_DNA"/>
</dbReference>
<evidence type="ECO:0000313" key="2">
    <source>
        <dbReference type="EMBL" id="KAF4730241.1"/>
    </source>
</evidence>